<keyword evidence="2" id="KW-1185">Reference proteome</keyword>
<dbReference type="EMBL" id="CAJVAS010000029">
    <property type="protein sequence ID" value="CAG7644902.1"/>
    <property type="molecule type" value="Genomic_DNA"/>
</dbReference>
<sequence>MINDLAAHFSSKAVRYVRRIENPKEFAKIKKAKKEINAIFSEVGEDFLIEENKLLKVSRKRIMQIQEDEDEDEESKKDGKPICNFFIIPQYRLRVFDDEQQRFKEAGLSIRVYARINWHTYKYIELDLLNETLAGIKWINPNYLDYDYYLYRGSQYPYLLRSIWLSTRLLSEDDDKVLFDDRIGWIDEFFGRTESGYFHYMKDGQIAMWKSEDDPKKTIDQMTYRAVVFLKSIKGLIDKSSLLPMSDSSRLQEGIIGWQDDSKWAIKFDIVKTHTTEEIKRSGNSFKVDSKLYAHLHKLGILEVEGEAKPRPDKKLSNGKRAFVLDKIRLEEFISEHEIYL</sequence>
<dbReference type="AlphaFoldDB" id="A0A916NKW7"/>
<gene>
    <name evidence="1" type="ORF">PAESOLCIP111_04841</name>
</gene>
<proteinExistence type="predicted"/>
<evidence type="ECO:0000313" key="2">
    <source>
        <dbReference type="Proteomes" id="UP000693672"/>
    </source>
</evidence>
<evidence type="ECO:0000313" key="1">
    <source>
        <dbReference type="EMBL" id="CAG7644902.1"/>
    </source>
</evidence>
<dbReference type="RefSeq" id="WP_218094551.1">
    <property type="nucleotide sequence ID" value="NZ_CAJVAS010000029.1"/>
</dbReference>
<name>A0A916NKW7_9BACL</name>
<dbReference type="Proteomes" id="UP000693672">
    <property type="component" value="Unassembled WGS sequence"/>
</dbReference>
<reference evidence="1" key="1">
    <citation type="submission" date="2021-06" db="EMBL/GenBank/DDBJ databases">
        <authorList>
            <person name="Criscuolo A."/>
        </authorList>
    </citation>
    <scope>NUCLEOTIDE SEQUENCE</scope>
    <source>
        <strain evidence="1">CIP111600</strain>
    </source>
</reference>
<accession>A0A916NKW7</accession>
<protein>
    <submittedName>
        <fullName evidence="1">Uncharacterized protein</fullName>
    </submittedName>
</protein>
<comment type="caution">
    <text evidence="1">The sequence shown here is derived from an EMBL/GenBank/DDBJ whole genome shotgun (WGS) entry which is preliminary data.</text>
</comment>
<organism evidence="1 2">
    <name type="scientific">Paenibacillus solanacearum</name>
    <dbReference type="NCBI Taxonomy" id="2048548"/>
    <lineage>
        <taxon>Bacteria</taxon>
        <taxon>Bacillati</taxon>
        <taxon>Bacillota</taxon>
        <taxon>Bacilli</taxon>
        <taxon>Bacillales</taxon>
        <taxon>Paenibacillaceae</taxon>
        <taxon>Paenibacillus</taxon>
    </lineage>
</organism>